<dbReference type="PROSITE" id="PS50262">
    <property type="entry name" value="G_PROTEIN_RECEP_F1_2"/>
    <property type="match status" value="1"/>
</dbReference>
<evidence type="ECO:0000256" key="7">
    <source>
        <dbReference type="ARBA" id="ARBA00023170"/>
    </source>
</evidence>
<dbReference type="GO" id="GO:0004930">
    <property type="term" value="F:G protein-coupled receptor activity"/>
    <property type="evidence" value="ECO:0007669"/>
    <property type="project" value="UniProtKB-KW"/>
</dbReference>
<evidence type="ECO:0000256" key="8">
    <source>
        <dbReference type="ARBA" id="ARBA00023224"/>
    </source>
</evidence>
<keyword evidence="3 9" id="KW-0812">Transmembrane</keyword>
<dbReference type="Proteomes" id="UP000550309">
    <property type="component" value="Unassembled WGS sequence"/>
</dbReference>
<comment type="caution">
    <text evidence="11">The sequence shown here is derived from an EMBL/GenBank/DDBJ whole genome shotgun (WGS) entry which is preliminary data.</text>
</comment>
<feature type="transmembrane region" description="Helical" evidence="9">
    <location>
        <begin position="180"/>
        <end position="204"/>
    </location>
</feature>
<keyword evidence="4 9" id="KW-1133">Transmembrane helix</keyword>
<keyword evidence="2" id="KW-1003">Cell membrane</keyword>
<accession>A0A7K6AEV8</accession>
<dbReference type="SUPFAM" id="SSF81321">
    <property type="entry name" value="Family A G protein-coupled receptor-like"/>
    <property type="match status" value="1"/>
</dbReference>
<feature type="non-terminal residue" evidence="11">
    <location>
        <position position="1"/>
    </location>
</feature>
<evidence type="ECO:0000313" key="11">
    <source>
        <dbReference type="EMBL" id="NWU88107.1"/>
    </source>
</evidence>
<dbReference type="GO" id="GO:0071398">
    <property type="term" value="P:cellular response to fatty acid"/>
    <property type="evidence" value="ECO:0007669"/>
    <property type="project" value="TreeGrafter"/>
</dbReference>
<feature type="transmembrane region" description="Helical" evidence="9">
    <location>
        <begin position="216"/>
        <end position="235"/>
    </location>
</feature>
<keyword evidence="6 9" id="KW-0472">Membrane</keyword>
<evidence type="ECO:0000313" key="12">
    <source>
        <dbReference type="Proteomes" id="UP000550309"/>
    </source>
</evidence>
<feature type="transmembrane region" description="Helical" evidence="9">
    <location>
        <begin position="6"/>
        <end position="34"/>
    </location>
</feature>
<dbReference type="InterPro" id="IPR013312">
    <property type="entry name" value="GPR40-rel_orph"/>
</dbReference>
<dbReference type="Pfam" id="PF00001">
    <property type="entry name" value="7tm_1"/>
    <property type="match status" value="1"/>
</dbReference>
<feature type="transmembrane region" description="Helical" evidence="9">
    <location>
        <begin position="46"/>
        <end position="64"/>
    </location>
</feature>
<dbReference type="InterPro" id="IPR017452">
    <property type="entry name" value="GPCR_Rhodpsn_7TM"/>
</dbReference>
<feature type="transmembrane region" description="Helical" evidence="9">
    <location>
        <begin position="84"/>
        <end position="105"/>
    </location>
</feature>
<evidence type="ECO:0000256" key="4">
    <source>
        <dbReference type="ARBA" id="ARBA00022989"/>
    </source>
</evidence>
<comment type="subcellular location">
    <subcellularLocation>
        <location evidence="1">Cell membrane</location>
        <topology evidence="1">Multi-pass membrane protein</topology>
    </subcellularLocation>
</comment>
<dbReference type="PRINTS" id="PR01904">
    <property type="entry name" value="GPR40FAMILY"/>
</dbReference>
<proteinExistence type="predicted"/>
<dbReference type="GO" id="GO:0005886">
    <property type="term" value="C:plasma membrane"/>
    <property type="evidence" value="ECO:0007669"/>
    <property type="project" value="UniProtKB-SubCell"/>
</dbReference>
<feature type="transmembrane region" description="Helical" evidence="9">
    <location>
        <begin position="126"/>
        <end position="145"/>
    </location>
</feature>
<keyword evidence="7" id="KW-0675">Receptor</keyword>
<sequence>RSDPALAMLVLTVYILTFAVGFPANMFTFATLVAKARRRRPSPSDLLLLNLTAADLLLLLFLPFKMAEAAAGMVWPLPAVLCPVANFCFYSSIYLSSLFLAALSVRRYLGVAFPLRLRGRGHLGRVAAASAVLWLLACSHCSIVFPSNLFPTTTTAPAFRCYDDFSEDQLSFVLPLRLELFIVLFLVPFGVTVFSYVGFVRALLARPNIPQAKRRRAVGLAVATMVNFGLCFAPYNLSHVVGFVQGRSPPWRVYTTLLSSLNAAIDPLVFYFSSGAVRGALAGLGAALLGR</sequence>
<evidence type="ECO:0000256" key="6">
    <source>
        <dbReference type="ARBA" id="ARBA00023136"/>
    </source>
</evidence>
<keyword evidence="5" id="KW-0297">G-protein coupled receptor</keyword>
<dbReference type="PANTHER" id="PTHR45822:SF5">
    <property type="entry name" value="FREE FATTY ACID RECEPTOR 2"/>
    <property type="match status" value="1"/>
</dbReference>
<reference evidence="11 12" key="1">
    <citation type="submission" date="2019-09" db="EMBL/GenBank/DDBJ databases">
        <title>Bird 10,000 Genomes (B10K) Project - Family phase.</title>
        <authorList>
            <person name="Zhang G."/>
        </authorList>
    </citation>
    <scope>NUCLEOTIDE SEQUENCE [LARGE SCALE GENOMIC DNA]</scope>
    <source>
        <strain evidence="11">B10K-DU-028-75</strain>
        <tissue evidence="11">Mixed tissue sample</tissue>
    </source>
</reference>
<keyword evidence="8" id="KW-0807">Transducer</keyword>
<dbReference type="PANTHER" id="PTHR45822">
    <property type="entry name" value="FREE FATTY ACID RECEPTOR 2-RELATED"/>
    <property type="match status" value="1"/>
</dbReference>
<dbReference type="OrthoDB" id="5961208at2759"/>
<evidence type="ECO:0000256" key="5">
    <source>
        <dbReference type="ARBA" id="ARBA00023040"/>
    </source>
</evidence>
<feature type="domain" description="G-protein coupled receptors family 1 profile" evidence="10">
    <location>
        <begin position="24"/>
        <end position="270"/>
    </location>
</feature>
<organism evidence="11 12">
    <name type="scientific">Onychorhynchus coronatus</name>
    <name type="common">Royal flycatcher</name>
    <dbReference type="NCBI Taxonomy" id="360224"/>
    <lineage>
        <taxon>Eukaryota</taxon>
        <taxon>Metazoa</taxon>
        <taxon>Chordata</taxon>
        <taxon>Craniata</taxon>
        <taxon>Vertebrata</taxon>
        <taxon>Euteleostomi</taxon>
        <taxon>Archelosauria</taxon>
        <taxon>Archosauria</taxon>
        <taxon>Dinosauria</taxon>
        <taxon>Saurischia</taxon>
        <taxon>Theropoda</taxon>
        <taxon>Coelurosauria</taxon>
        <taxon>Aves</taxon>
        <taxon>Neognathae</taxon>
        <taxon>Neoaves</taxon>
        <taxon>Telluraves</taxon>
        <taxon>Australaves</taxon>
        <taxon>Passeriformes</taxon>
        <taxon>Tyrannidae</taxon>
        <taxon>Onychorhynchus</taxon>
    </lineage>
</organism>
<gene>
    <name evidence="11" type="primary">Ffar3</name>
    <name evidence="11" type="ORF">ONYCOR_R15083</name>
</gene>
<dbReference type="CDD" id="cd15170">
    <property type="entry name" value="7tmA_FFAR2_FFAR3"/>
    <property type="match status" value="1"/>
</dbReference>
<evidence type="ECO:0000256" key="2">
    <source>
        <dbReference type="ARBA" id="ARBA00022475"/>
    </source>
</evidence>
<protein>
    <submittedName>
        <fullName evidence="11">FFAR3 protein</fullName>
    </submittedName>
</protein>
<keyword evidence="12" id="KW-1185">Reference proteome</keyword>
<evidence type="ECO:0000256" key="9">
    <source>
        <dbReference type="SAM" id="Phobius"/>
    </source>
</evidence>
<dbReference type="EMBL" id="VZRK01001392">
    <property type="protein sequence ID" value="NWU88107.1"/>
    <property type="molecule type" value="Genomic_DNA"/>
</dbReference>
<dbReference type="PRINTS" id="PR00237">
    <property type="entry name" value="GPCRRHODOPSN"/>
</dbReference>
<evidence type="ECO:0000256" key="1">
    <source>
        <dbReference type="ARBA" id="ARBA00004651"/>
    </source>
</evidence>
<evidence type="ECO:0000256" key="3">
    <source>
        <dbReference type="ARBA" id="ARBA00022692"/>
    </source>
</evidence>
<feature type="transmembrane region" description="Helical" evidence="9">
    <location>
        <begin position="268"/>
        <end position="289"/>
    </location>
</feature>
<name>A0A7K6AEV8_ONYCO</name>
<evidence type="ECO:0000259" key="10">
    <source>
        <dbReference type="PROSITE" id="PS50262"/>
    </source>
</evidence>
<dbReference type="InterPro" id="IPR000276">
    <property type="entry name" value="GPCR_Rhodpsn"/>
</dbReference>
<feature type="non-terminal residue" evidence="11">
    <location>
        <position position="291"/>
    </location>
</feature>
<dbReference type="Gene3D" id="1.20.1070.10">
    <property type="entry name" value="Rhodopsin 7-helix transmembrane proteins"/>
    <property type="match status" value="1"/>
</dbReference>
<dbReference type="AlphaFoldDB" id="A0A7K6AEV8"/>